<dbReference type="EMBL" id="FN648546">
    <property type="protein sequence ID" value="CBJ32656.1"/>
    <property type="molecule type" value="Genomic_DNA"/>
</dbReference>
<accession>D7FZ39</accession>
<dbReference type="EMBL" id="FN649737">
    <property type="protein sequence ID" value="CBJ32656.1"/>
    <property type="molecule type" value="Genomic_DNA"/>
</dbReference>
<dbReference type="Proteomes" id="UP000002630">
    <property type="component" value="Linkage Group LG12"/>
</dbReference>
<protein>
    <submittedName>
        <fullName evidence="1">M41 family endopeptidase FtsH/HflB</fullName>
    </submittedName>
</protein>
<keyword evidence="2" id="KW-1185">Reference proteome</keyword>
<dbReference type="AlphaFoldDB" id="D7FZ39"/>
<proteinExistence type="predicted"/>
<dbReference type="OrthoDB" id="10307484at2759"/>
<gene>
    <name evidence="1" type="ORF">Esi_0353_0028</name>
</gene>
<organism evidence="1 2">
    <name type="scientific">Ectocarpus siliculosus</name>
    <name type="common">Brown alga</name>
    <name type="synonym">Conferva siliculosa</name>
    <dbReference type="NCBI Taxonomy" id="2880"/>
    <lineage>
        <taxon>Eukaryota</taxon>
        <taxon>Sar</taxon>
        <taxon>Stramenopiles</taxon>
        <taxon>Ochrophyta</taxon>
        <taxon>PX clade</taxon>
        <taxon>Phaeophyceae</taxon>
        <taxon>Ectocarpales</taxon>
        <taxon>Ectocarpaceae</taxon>
        <taxon>Ectocarpus</taxon>
    </lineage>
</organism>
<evidence type="ECO:0000313" key="1">
    <source>
        <dbReference type="EMBL" id="CBJ32656.1"/>
    </source>
</evidence>
<dbReference type="InParanoid" id="D7FZ39"/>
<evidence type="ECO:0000313" key="2">
    <source>
        <dbReference type="Proteomes" id="UP000002630"/>
    </source>
</evidence>
<name>D7FZ39_ECTSI</name>
<reference evidence="1 2" key="1">
    <citation type="journal article" date="2010" name="Nature">
        <title>The Ectocarpus genome and the independent evolution of multicellularity in brown algae.</title>
        <authorList>
            <person name="Cock J.M."/>
            <person name="Sterck L."/>
            <person name="Rouze P."/>
            <person name="Scornet D."/>
            <person name="Allen A.E."/>
            <person name="Amoutzias G."/>
            <person name="Anthouard V."/>
            <person name="Artiguenave F."/>
            <person name="Aury J.M."/>
            <person name="Badger J.H."/>
            <person name="Beszteri B."/>
            <person name="Billiau K."/>
            <person name="Bonnet E."/>
            <person name="Bothwell J.H."/>
            <person name="Bowler C."/>
            <person name="Boyen C."/>
            <person name="Brownlee C."/>
            <person name="Carrano C.J."/>
            <person name="Charrier B."/>
            <person name="Cho G.Y."/>
            <person name="Coelho S.M."/>
            <person name="Collen J."/>
            <person name="Corre E."/>
            <person name="Da Silva C."/>
            <person name="Delage L."/>
            <person name="Delaroque N."/>
            <person name="Dittami S.M."/>
            <person name="Doulbeau S."/>
            <person name="Elias M."/>
            <person name="Farnham G."/>
            <person name="Gachon C.M."/>
            <person name="Gschloessl B."/>
            <person name="Heesch S."/>
            <person name="Jabbari K."/>
            <person name="Jubin C."/>
            <person name="Kawai H."/>
            <person name="Kimura K."/>
            <person name="Kloareg B."/>
            <person name="Kupper F.C."/>
            <person name="Lang D."/>
            <person name="Le Bail A."/>
            <person name="Leblanc C."/>
            <person name="Lerouge P."/>
            <person name="Lohr M."/>
            <person name="Lopez P.J."/>
            <person name="Martens C."/>
            <person name="Maumus F."/>
            <person name="Michel G."/>
            <person name="Miranda-Saavedra D."/>
            <person name="Morales J."/>
            <person name="Moreau H."/>
            <person name="Motomura T."/>
            <person name="Nagasato C."/>
            <person name="Napoli C.A."/>
            <person name="Nelson D.R."/>
            <person name="Nyvall-Collen P."/>
            <person name="Peters A.F."/>
            <person name="Pommier C."/>
            <person name="Potin P."/>
            <person name="Poulain J."/>
            <person name="Quesneville H."/>
            <person name="Read B."/>
            <person name="Rensing S.A."/>
            <person name="Ritter A."/>
            <person name="Rousvoal S."/>
            <person name="Samanta M."/>
            <person name="Samson G."/>
            <person name="Schroeder D.C."/>
            <person name="Segurens B."/>
            <person name="Strittmatter M."/>
            <person name="Tonon T."/>
            <person name="Tregear J.W."/>
            <person name="Valentin K."/>
            <person name="von Dassow P."/>
            <person name="Yamagishi T."/>
            <person name="Van de Peer Y."/>
            <person name="Wincker P."/>
        </authorList>
    </citation>
    <scope>NUCLEOTIDE SEQUENCE [LARGE SCALE GENOMIC DNA]</scope>
    <source>
        <strain evidence="2">Ec32 / CCAP1310/4</strain>
    </source>
</reference>
<sequence>MAGGNDEREQTLNQMLVEMDGFASQKVLDREVSRDGDAGYCLAKRARHQVYYGASADLLCKGMDNQCTAGACMRAAAQVYAGDGTDGVPAETVRAMCKS</sequence>